<name>A0A1L6ZLR7_BACIA</name>
<evidence type="ECO:0000313" key="2">
    <source>
        <dbReference type="EMBL" id="APT47412.1"/>
    </source>
</evidence>
<dbReference type="EMBL" id="CP015607">
    <property type="protein sequence ID" value="APT47412.1"/>
    <property type="molecule type" value="Genomic_DNA"/>
</dbReference>
<reference evidence="2 3" key="1">
    <citation type="submission" date="2016-05" db="EMBL/GenBank/DDBJ databases">
        <title>Complete Genome and Methylome Analysis of Psychrotrophic Bacterial Isolates from Antarctic Lake Untersee.</title>
        <authorList>
            <person name="Fomenkov A."/>
            <person name="Akimov V.N."/>
            <person name="Vasilyeva L.V."/>
            <person name="Andersen D."/>
            <person name="Vincze T."/>
            <person name="Roberts R.J."/>
        </authorList>
    </citation>
    <scope>NUCLEOTIDE SEQUENCE [LARGE SCALE GENOMIC DNA]</scope>
    <source>
        <strain evidence="2 3">U14-5</strain>
    </source>
</reference>
<protein>
    <submittedName>
        <fullName evidence="2">Uncharacterized protein</fullName>
    </submittedName>
</protein>
<dbReference type="RefSeq" id="WP_075623165.1">
    <property type="nucleotide sequence ID" value="NZ_CP015607.1"/>
</dbReference>
<feature type="coiled-coil region" evidence="1">
    <location>
        <begin position="35"/>
        <end position="62"/>
    </location>
</feature>
<keyword evidence="1" id="KW-0175">Coiled coil</keyword>
<evidence type="ECO:0000313" key="3">
    <source>
        <dbReference type="Proteomes" id="UP000185426"/>
    </source>
</evidence>
<organism evidence="2 3">
    <name type="scientific">Bacillus safensis</name>
    <dbReference type="NCBI Taxonomy" id="561879"/>
    <lineage>
        <taxon>Bacteria</taxon>
        <taxon>Bacillati</taxon>
        <taxon>Bacillota</taxon>
        <taxon>Bacilli</taxon>
        <taxon>Bacillales</taxon>
        <taxon>Bacillaceae</taxon>
        <taxon>Bacillus</taxon>
    </lineage>
</organism>
<gene>
    <name evidence="2" type="ORF">BSA145_16985</name>
</gene>
<sequence>MGDKKKAGNIDISGSEIGNISYQSQNVTQTYSTDKSDLKKELEEIIKRVNQIENDRDREQSELNTEILRSAMENNDTDRVKKVLELLKGSIGTINALTNIARVFGISL</sequence>
<accession>A0A1L6ZLR7</accession>
<evidence type="ECO:0000256" key="1">
    <source>
        <dbReference type="SAM" id="Coils"/>
    </source>
</evidence>
<dbReference type="Proteomes" id="UP000185426">
    <property type="component" value="Chromosome"/>
</dbReference>
<dbReference type="AlphaFoldDB" id="A0A1L6ZLR7"/>
<proteinExistence type="predicted"/>